<feature type="transmembrane region" description="Helical" evidence="2">
    <location>
        <begin position="22"/>
        <end position="41"/>
    </location>
</feature>
<evidence type="ECO:0000313" key="5">
    <source>
        <dbReference type="Proteomes" id="UP000446768"/>
    </source>
</evidence>
<proteinExistence type="predicted"/>
<dbReference type="PANTHER" id="PTHR33741:SF5">
    <property type="entry name" value="TRANSMEMBRANE PROTEIN DDB_G0269096-RELATED"/>
    <property type="match status" value="1"/>
</dbReference>
<reference evidence="4 5" key="1">
    <citation type="submission" date="2019-11" db="EMBL/GenBank/DDBJ databases">
        <title>Novel species isolated from a subtropical stream in China.</title>
        <authorList>
            <person name="Lu H."/>
        </authorList>
    </citation>
    <scope>NUCLEOTIDE SEQUENCE [LARGE SCALE GENOMIC DNA]</scope>
    <source>
        <strain evidence="4 5">FT92W</strain>
    </source>
</reference>
<dbReference type="InterPro" id="IPR058581">
    <property type="entry name" value="TM_HPP"/>
</dbReference>
<name>A0A7X2LWK8_9BURK</name>
<dbReference type="CDD" id="cd04600">
    <property type="entry name" value="CBS_pair_HPP_assoc"/>
    <property type="match status" value="1"/>
</dbReference>
<dbReference type="InterPro" id="IPR046342">
    <property type="entry name" value="CBS_dom_sf"/>
</dbReference>
<gene>
    <name evidence="4" type="ORF">GJ700_33630</name>
</gene>
<keyword evidence="2" id="KW-0812">Transmembrane</keyword>
<keyword evidence="1" id="KW-0129">CBS domain</keyword>
<dbReference type="Proteomes" id="UP000446768">
    <property type="component" value="Unassembled WGS sequence"/>
</dbReference>
<dbReference type="Pfam" id="PF04982">
    <property type="entry name" value="TM_HPP"/>
    <property type="match status" value="1"/>
</dbReference>
<feature type="domain" description="CBS" evidence="3">
    <location>
        <begin position="242"/>
        <end position="299"/>
    </location>
</feature>
<dbReference type="AlphaFoldDB" id="A0A7X2LWK8"/>
<accession>A0A7X2LWK8</accession>
<dbReference type="InterPro" id="IPR000644">
    <property type="entry name" value="CBS_dom"/>
</dbReference>
<feature type="transmembrane region" description="Helical" evidence="2">
    <location>
        <begin position="134"/>
        <end position="161"/>
    </location>
</feature>
<sequence>MNFLQALLPAQSHTSFRERARAGAGAFIALLLTGLISQFLVAHGPSHVFLVGGIGASAILLFCLPASPLAQPWSVVGGNVVSALTAALCIRWLGDGVAVAALAVALAIAAMFALRCLHPPGGGMALSVAMGGPAMHATGIDFALGPLLLNSVLMVLAAIAYNNLTGRRYPHTQQAPHPNPHATQDPVPTMRLGFQPSDLDTVLKQYNQVLDVSRDDLEDIFLRTELQAYKRRFGVIRCADIMSKDVATAEFGTALETAWHEMRGHRVAALPVLNRARRVIGIVTQGDFLDRSGLDDYAGVRHRLRSFLRKSGVTHTEKAEVVGQIMHTKPVVAQLDTPVVELVALMADSGHHHIPVVDHEARFAGIVTQSDVVAALYESRLADGLPPVGAGLHA</sequence>
<keyword evidence="5" id="KW-1185">Reference proteome</keyword>
<organism evidence="4 5">
    <name type="scientific">Pseudoduganella rivuli</name>
    <dbReference type="NCBI Taxonomy" id="2666085"/>
    <lineage>
        <taxon>Bacteria</taxon>
        <taxon>Pseudomonadati</taxon>
        <taxon>Pseudomonadota</taxon>
        <taxon>Betaproteobacteria</taxon>
        <taxon>Burkholderiales</taxon>
        <taxon>Oxalobacteraceae</taxon>
        <taxon>Telluria group</taxon>
        <taxon>Pseudoduganella</taxon>
    </lineage>
</organism>
<evidence type="ECO:0000259" key="3">
    <source>
        <dbReference type="PROSITE" id="PS51371"/>
    </source>
</evidence>
<feature type="domain" description="CBS" evidence="3">
    <location>
        <begin position="326"/>
        <end position="384"/>
    </location>
</feature>
<feature type="transmembrane region" description="Helical" evidence="2">
    <location>
        <begin position="97"/>
        <end position="114"/>
    </location>
</feature>
<dbReference type="SUPFAM" id="SSF54631">
    <property type="entry name" value="CBS-domain pair"/>
    <property type="match status" value="1"/>
</dbReference>
<keyword evidence="2" id="KW-0472">Membrane</keyword>
<dbReference type="RefSeq" id="WP_154382395.1">
    <property type="nucleotide sequence ID" value="NZ_WKJJ01000038.1"/>
</dbReference>
<evidence type="ECO:0000256" key="1">
    <source>
        <dbReference type="PROSITE-ProRule" id="PRU00703"/>
    </source>
</evidence>
<dbReference type="PROSITE" id="PS51371">
    <property type="entry name" value="CBS"/>
    <property type="match status" value="2"/>
</dbReference>
<dbReference type="SMART" id="SM00116">
    <property type="entry name" value="CBS"/>
    <property type="match status" value="2"/>
</dbReference>
<dbReference type="Pfam" id="PF00571">
    <property type="entry name" value="CBS"/>
    <property type="match status" value="2"/>
</dbReference>
<evidence type="ECO:0000313" key="4">
    <source>
        <dbReference type="EMBL" id="MRV76666.1"/>
    </source>
</evidence>
<dbReference type="PANTHER" id="PTHR33741">
    <property type="entry name" value="TRANSMEMBRANE PROTEIN DDB_G0269096-RELATED"/>
    <property type="match status" value="1"/>
</dbReference>
<protein>
    <submittedName>
        <fullName evidence="4">CBS domain-containing protein</fullName>
    </submittedName>
</protein>
<keyword evidence="2" id="KW-1133">Transmembrane helix</keyword>
<dbReference type="Gene3D" id="3.10.580.10">
    <property type="entry name" value="CBS-domain"/>
    <property type="match status" value="1"/>
</dbReference>
<feature type="transmembrane region" description="Helical" evidence="2">
    <location>
        <begin position="48"/>
        <end position="67"/>
    </location>
</feature>
<comment type="caution">
    <text evidence="4">The sequence shown here is derived from an EMBL/GenBank/DDBJ whole genome shotgun (WGS) entry which is preliminary data.</text>
</comment>
<dbReference type="EMBL" id="WKJJ01000038">
    <property type="protein sequence ID" value="MRV76666.1"/>
    <property type="molecule type" value="Genomic_DNA"/>
</dbReference>
<evidence type="ECO:0000256" key="2">
    <source>
        <dbReference type="SAM" id="Phobius"/>
    </source>
</evidence>
<dbReference type="InterPro" id="IPR007065">
    <property type="entry name" value="HPP"/>
</dbReference>